<dbReference type="Pfam" id="PF21688">
    <property type="entry name" value="FAD-depend_C"/>
    <property type="match status" value="1"/>
</dbReference>
<evidence type="ECO:0000259" key="1">
    <source>
        <dbReference type="Pfam" id="PF21688"/>
    </source>
</evidence>
<proteinExistence type="predicted"/>
<sequence length="464" mass="52160">MIMKHYDIGIVGGGISGIMCAYELIKHNPKLNICIFEKGNSIRDRKCPLTENKSVKCANCPTCAIMEGFGGCGSFSDGKYNFTTEFGGWLNEYVSNDHVMDLIEYMDSMLVDFGATTKRFSTQTPKAREIGKIALQNDLHLLQAEVKHLGTENNLKIMTNIFNFLKDKVEIRHKTEIIDVSQNKDRYILSAAVGEYSCDCLVCAVGRVGSEWFTSLCRKMNIPMTNNQIDLGVRVELPYEVFSQITDEVYEAKLHYYTRKYNDLVKTFCMNPRGHVVTENTVGVLTVNGHSYSDDKLKSNNTNFALLVCNKFTSPFNEPLKYGKYIATLSNMLGEGVIVQRFGDLMKGRRTNEKRMMKSFTKPTLQSANAGDLGLALPKRHLDNIIEMIYKLDKIAPGTANYDTLLYGVEVKFYSARPQLNKQLETKYSNFYAIGDGAGITRSLSQSAASGIYVARNILKKLEV</sequence>
<dbReference type="InterPro" id="IPR049516">
    <property type="entry name" value="FAD-depend_C"/>
</dbReference>
<dbReference type="EMBL" id="CP046996">
    <property type="protein sequence ID" value="QHA00311.1"/>
    <property type="molecule type" value="Genomic_DNA"/>
</dbReference>
<dbReference type="Gene3D" id="3.50.50.60">
    <property type="entry name" value="FAD/NAD(P)-binding domain"/>
    <property type="match status" value="1"/>
</dbReference>
<organism evidence="2 3">
    <name type="scientific">Dehalobacter restrictus</name>
    <dbReference type="NCBI Taxonomy" id="55583"/>
    <lineage>
        <taxon>Bacteria</taxon>
        <taxon>Bacillati</taxon>
        <taxon>Bacillota</taxon>
        <taxon>Clostridia</taxon>
        <taxon>Eubacteriales</taxon>
        <taxon>Desulfitobacteriaceae</taxon>
        <taxon>Dehalobacter</taxon>
    </lineage>
</organism>
<dbReference type="PANTHER" id="PTHR43106">
    <property type="entry name" value="DEHYDROGENASE-RELATED"/>
    <property type="match status" value="1"/>
</dbReference>
<evidence type="ECO:0000313" key="3">
    <source>
        <dbReference type="Proteomes" id="UP000430508"/>
    </source>
</evidence>
<protein>
    <submittedName>
        <fullName evidence="2">NAD(P)-binding protein</fullName>
    </submittedName>
</protein>
<accession>A0A857DHY7</accession>
<dbReference type="RefSeq" id="WP_019225762.1">
    <property type="nucleotide sequence ID" value="NZ_CP046996.1"/>
</dbReference>
<evidence type="ECO:0000313" key="2">
    <source>
        <dbReference type="EMBL" id="QHA00311.1"/>
    </source>
</evidence>
<dbReference type="SUPFAM" id="SSF51905">
    <property type="entry name" value="FAD/NAD(P)-binding domain"/>
    <property type="match status" value="1"/>
</dbReference>
<reference evidence="2 3" key="1">
    <citation type="submission" date="2019-12" db="EMBL/GenBank/DDBJ databases">
        <title>Sequence classification of anaerobic respiratory reductive dehalogenases: First we see many, then we see few.</title>
        <authorList>
            <person name="Molenda O."/>
            <person name="Puentes Jacome L.A."/>
            <person name="Cao X."/>
            <person name="Nesbo C.L."/>
            <person name="Tang S."/>
            <person name="Morson N."/>
            <person name="Patron J."/>
            <person name="Lomheim L."/>
            <person name="Wishart D.S."/>
            <person name="Edwards E.A."/>
        </authorList>
    </citation>
    <scope>NUCLEOTIDE SEQUENCE [LARGE SCALE GENOMIC DNA]</scope>
    <source>
        <strain evidence="2 3">12DCA</strain>
    </source>
</reference>
<dbReference type="PANTHER" id="PTHR43106:SF1">
    <property type="entry name" value="DEHYDROGENASE-RELATED"/>
    <property type="match status" value="1"/>
</dbReference>
<dbReference type="Pfam" id="PF13450">
    <property type="entry name" value="NAD_binding_8"/>
    <property type="match status" value="1"/>
</dbReference>
<feature type="domain" description="FAD-dependent protein C-terminal" evidence="1">
    <location>
        <begin position="231"/>
        <end position="411"/>
    </location>
</feature>
<dbReference type="InterPro" id="IPR028348">
    <property type="entry name" value="FAD-binding_protein"/>
</dbReference>
<dbReference type="AlphaFoldDB" id="A0A857DHY7"/>
<dbReference type="PIRSF" id="PIRSF038984">
    <property type="entry name" value="FAD_binding_protein"/>
    <property type="match status" value="1"/>
</dbReference>
<gene>
    <name evidence="2" type="ORF">GQ588_06510</name>
</gene>
<name>A0A857DHY7_9FIRM</name>
<dbReference type="InterPro" id="IPR036188">
    <property type="entry name" value="FAD/NAD-bd_sf"/>
</dbReference>
<dbReference type="Proteomes" id="UP000430508">
    <property type="component" value="Chromosome"/>
</dbReference>